<feature type="region of interest" description="Disordered" evidence="7">
    <location>
        <begin position="1"/>
        <end position="34"/>
    </location>
</feature>
<dbReference type="InterPro" id="IPR000225">
    <property type="entry name" value="Armadillo"/>
</dbReference>
<dbReference type="PIRSF" id="PIRSF005673">
    <property type="entry name" value="Importin_alpha"/>
    <property type="match status" value="1"/>
</dbReference>
<dbReference type="PROSITE" id="PS50176">
    <property type="entry name" value="ARM_REPEAT"/>
    <property type="match status" value="1"/>
</dbReference>
<dbReference type="Pfam" id="PF00514">
    <property type="entry name" value="Arm"/>
    <property type="match status" value="2"/>
</dbReference>
<evidence type="ECO:0000256" key="6">
    <source>
        <dbReference type="PROSITE-ProRule" id="PRU00259"/>
    </source>
</evidence>
<evidence type="ECO:0000256" key="7">
    <source>
        <dbReference type="SAM" id="MobiDB-lite"/>
    </source>
</evidence>
<reference evidence="9 10" key="1">
    <citation type="submission" date="2019-01" db="EMBL/GenBank/DDBJ databases">
        <authorList>
            <person name="Ferrante I. M."/>
        </authorList>
    </citation>
    <scope>NUCLEOTIDE SEQUENCE [LARGE SCALE GENOMIC DNA]</scope>
    <source>
        <strain evidence="9 10">B856</strain>
    </source>
</reference>
<evidence type="ECO:0000313" key="10">
    <source>
        <dbReference type="Proteomes" id="UP000291116"/>
    </source>
</evidence>
<dbReference type="Pfam" id="PF01749">
    <property type="entry name" value="IBB"/>
    <property type="match status" value="1"/>
</dbReference>
<organism evidence="9 10">
    <name type="scientific">Pseudo-nitzschia multistriata</name>
    <dbReference type="NCBI Taxonomy" id="183589"/>
    <lineage>
        <taxon>Eukaryota</taxon>
        <taxon>Sar</taxon>
        <taxon>Stramenopiles</taxon>
        <taxon>Ochrophyta</taxon>
        <taxon>Bacillariophyta</taxon>
        <taxon>Bacillariophyceae</taxon>
        <taxon>Bacillariophycidae</taxon>
        <taxon>Bacillariales</taxon>
        <taxon>Bacillariaceae</taxon>
        <taxon>Pseudo-nitzschia</taxon>
    </lineage>
</organism>
<evidence type="ECO:0000313" key="9">
    <source>
        <dbReference type="EMBL" id="VEU36361.1"/>
    </source>
</evidence>
<dbReference type="InterPro" id="IPR002652">
    <property type="entry name" value="Importin-a_IBB"/>
</dbReference>
<dbReference type="InterPro" id="IPR011989">
    <property type="entry name" value="ARM-like"/>
</dbReference>
<dbReference type="Gene3D" id="1.25.10.10">
    <property type="entry name" value="Leucine-rich Repeat Variant"/>
    <property type="match status" value="1"/>
</dbReference>
<dbReference type="SUPFAM" id="SSF48371">
    <property type="entry name" value="ARM repeat"/>
    <property type="match status" value="1"/>
</dbReference>
<name>A0A448Z2U5_9STRA</name>
<dbReference type="GO" id="GO:0005737">
    <property type="term" value="C:cytoplasm"/>
    <property type="evidence" value="ECO:0007669"/>
    <property type="project" value="InterPro"/>
</dbReference>
<evidence type="ECO:0000256" key="1">
    <source>
        <dbReference type="ARBA" id="ARBA00010394"/>
    </source>
</evidence>
<dbReference type="GO" id="GO:0061608">
    <property type="term" value="F:nuclear import signal receptor activity"/>
    <property type="evidence" value="ECO:0007669"/>
    <property type="project" value="InterPro"/>
</dbReference>
<evidence type="ECO:0000256" key="4">
    <source>
        <dbReference type="ARBA" id="ARBA00022927"/>
    </source>
</evidence>
<keyword evidence="4 5" id="KW-0653">Protein transport</keyword>
<dbReference type="OrthoDB" id="29145at2759"/>
<keyword evidence="2 5" id="KW-0813">Transport</keyword>
<keyword evidence="3" id="KW-0677">Repeat</keyword>
<dbReference type="Proteomes" id="UP000291116">
    <property type="component" value="Unassembled WGS sequence"/>
</dbReference>
<dbReference type="EMBL" id="CAACVS010000086">
    <property type="protein sequence ID" value="VEU36361.1"/>
    <property type="molecule type" value="Genomic_DNA"/>
</dbReference>
<dbReference type="PROSITE" id="PS51214">
    <property type="entry name" value="IBB"/>
    <property type="match status" value="1"/>
</dbReference>
<gene>
    <name evidence="9" type="ORF">PSNMU_V1.4_AUG-EV-PASAV3_0031160</name>
</gene>
<proteinExistence type="inferred from homology"/>
<dbReference type="InterPro" id="IPR036975">
    <property type="entry name" value="Importin-a_IBB_sf"/>
</dbReference>
<feature type="compositionally biased region" description="Basic and acidic residues" evidence="7">
    <location>
        <begin position="9"/>
        <end position="34"/>
    </location>
</feature>
<dbReference type="InterPro" id="IPR032413">
    <property type="entry name" value="Arm_3"/>
</dbReference>
<keyword evidence="10" id="KW-1185">Reference proteome</keyword>
<evidence type="ECO:0000256" key="2">
    <source>
        <dbReference type="ARBA" id="ARBA00022448"/>
    </source>
</evidence>
<comment type="similarity">
    <text evidence="1 5">Belongs to the importin alpha family.</text>
</comment>
<dbReference type="InterPro" id="IPR016024">
    <property type="entry name" value="ARM-type_fold"/>
</dbReference>
<evidence type="ECO:0000256" key="5">
    <source>
        <dbReference type="PIRNR" id="PIRNR005673"/>
    </source>
</evidence>
<evidence type="ECO:0000256" key="3">
    <source>
        <dbReference type="ARBA" id="ARBA00022737"/>
    </source>
</evidence>
<evidence type="ECO:0000259" key="8">
    <source>
        <dbReference type="PROSITE" id="PS51214"/>
    </source>
</evidence>
<dbReference type="PANTHER" id="PTHR23316">
    <property type="entry name" value="IMPORTIN ALPHA"/>
    <property type="match status" value="1"/>
</dbReference>
<feature type="repeat" description="ARM" evidence="6">
    <location>
        <begin position="167"/>
        <end position="195"/>
    </location>
</feature>
<accession>A0A448Z2U5</accession>
<dbReference type="Pfam" id="PF16186">
    <property type="entry name" value="Arm_3"/>
    <property type="match status" value="1"/>
</dbReference>
<dbReference type="SMART" id="SM00185">
    <property type="entry name" value="ARM"/>
    <property type="match status" value="8"/>
</dbReference>
<protein>
    <recommendedName>
        <fullName evidence="5">Importin subunit alpha</fullName>
    </recommendedName>
</protein>
<sequence length="562" mass="61525">MISEPANDALEHRKSDYKKTVDAGEGRRRRADTTLRIRKQKKEQQLKKKRADAVVASADTISNLQPDTNICPNRPESKPTINDAPRLKAILTNPSTSEQALVEATKGFRRILSVEKNIPAQELVDCGIVPYLVRNLSSSSTALVFESAWALTNIASTECTIDVVKAGCVKPLVQLLLHTDANIREQSAWCLGNIAGEGPNFRDIVLQEQALSSLLMNVANAHTMSLLENVVWTISNLCRGTPSPPKETTAPVIFPLVSLLDKPISDGVKVDILWALSYLSDGDEQKIELVLGSGVTLKLAHLLQNDSLKVRCMTPIVRILGNFVSGSDNQTQVVIDSGIIDRLPFLLGSRSKTIRKESSWLASNIACGNHKQITMLMKNTKALTQIITNAKNDTWEVRKEALWALAHVCTSGTSKHTESLVESGGLEPLISVLAVENMDPSLLVAILDAIRKVLEVDEASPFPKRYDQIIDECNGIEYLEELQTHPSETVYEKVVSLIEDYFGVDDEGDENLAPELNESGTFGFGLASPKQLFTNFTANAVSSSPNASFPFGSVSTNTFYPV</sequence>
<dbReference type="InterPro" id="IPR024931">
    <property type="entry name" value="Importin_alpha"/>
</dbReference>
<dbReference type="AlphaFoldDB" id="A0A448Z2U5"/>
<dbReference type="Gene3D" id="1.20.5.690">
    <property type="entry name" value="Importin-alpha, importin-beta-binding domain"/>
    <property type="match status" value="1"/>
</dbReference>
<feature type="domain" description="IBB" evidence="8">
    <location>
        <begin position="1"/>
        <end position="59"/>
    </location>
</feature>
<dbReference type="GO" id="GO:0006606">
    <property type="term" value="P:protein import into nucleus"/>
    <property type="evidence" value="ECO:0007669"/>
    <property type="project" value="InterPro"/>
</dbReference>